<dbReference type="InParanoid" id="A0A0D0D325"/>
<gene>
    <name evidence="2" type="ORF">PAXRUDRAFT_165395</name>
</gene>
<evidence type="ECO:0000313" key="3">
    <source>
        <dbReference type="Proteomes" id="UP000054538"/>
    </source>
</evidence>
<name>A0A0D0D325_9AGAM</name>
<keyword evidence="1" id="KW-0175">Coiled coil</keyword>
<accession>A0A0D0D325</accession>
<proteinExistence type="predicted"/>
<protein>
    <submittedName>
        <fullName evidence="2">Uncharacterized protein</fullName>
    </submittedName>
</protein>
<reference evidence="3" key="2">
    <citation type="submission" date="2015-01" db="EMBL/GenBank/DDBJ databases">
        <title>Evolutionary Origins and Diversification of the Mycorrhizal Mutualists.</title>
        <authorList>
            <consortium name="DOE Joint Genome Institute"/>
            <consortium name="Mycorrhizal Genomics Consortium"/>
            <person name="Kohler A."/>
            <person name="Kuo A."/>
            <person name="Nagy L.G."/>
            <person name="Floudas D."/>
            <person name="Copeland A."/>
            <person name="Barry K.W."/>
            <person name="Cichocki N."/>
            <person name="Veneault-Fourrey C."/>
            <person name="LaButti K."/>
            <person name="Lindquist E.A."/>
            <person name="Lipzen A."/>
            <person name="Lundell T."/>
            <person name="Morin E."/>
            <person name="Murat C."/>
            <person name="Riley R."/>
            <person name="Ohm R."/>
            <person name="Sun H."/>
            <person name="Tunlid A."/>
            <person name="Henrissat B."/>
            <person name="Grigoriev I.V."/>
            <person name="Hibbett D.S."/>
            <person name="Martin F."/>
        </authorList>
    </citation>
    <scope>NUCLEOTIDE SEQUENCE [LARGE SCALE GENOMIC DNA]</scope>
    <source>
        <strain evidence="3">Ve08.2h10</strain>
    </source>
</reference>
<sequence>GWPKTISHNTSQAMVCSDHNSMPIASTSTSASILPVAITIDINMSPPNRQFRADPAMQIDVNMSPPSRSAVPTFPSPHVIDLEASPPRRSTYLSHANDLADVTIINPFFSPPPYHWPPQGIRLDASPPSHGSGLPDRLMPHTGIDLDASPPCCTPLCLPVVAALQPRPTLGSATQSLLQIMHQPTPLPSPTKPSRPWPLALRAQSLAQLIARAWSIQAEQTEIHQILCLLLELHHLKERLEDAMDQENQLQDVQGMLESLSWLFDYH</sequence>
<dbReference type="HOGENOM" id="CLU_101444_0_0_1"/>
<evidence type="ECO:0000256" key="1">
    <source>
        <dbReference type="SAM" id="Coils"/>
    </source>
</evidence>
<evidence type="ECO:0000313" key="2">
    <source>
        <dbReference type="EMBL" id="KIK77926.1"/>
    </source>
</evidence>
<reference evidence="2 3" key="1">
    <citation type="submission" date="2014-04" db="EMBL/GenBank/DDBJ databases">
        <authorList>
            <consortium name="DOE Joint Genome Institute"/>
            <person name="Kuo A."/>
            <person name="Kohler A."/>
            <person name="Jargeat P."/>
            <person name="Nagy L.G."/>
            <person name="Floudas D."/>
            <person name="Copeland A."/>
            <person name="Barry K.W."/>
            <person name="Cichocki N."/>
            <person name="Veneault-Fourrey C."/>
            <person name="LaButti K."/>
            <person name="Lindquist E.A."/>
            <person name="Lipzen A."/>
            <person name="Lundell T."/>
            <person name="Morin E."/>
            <person name="Murat C."/>
            <person name="Sun H."/>
            <person name="Tunlid A."/>
            <person name="Henrissat B."/>
            <person name="Grigoriev I.V."/>
            <person name="Hibbett D.S."/>
            <person name="Martin F."/>
            <person name="Nordberg H.P."/>
            <person name="Cantor M.N."/>
            <person name="Hua S.X."/>
        </authorList>
    </citation>
    <scope>NUCLEOTIDE SEQUENCE [LARGE SCALE GENOMIC DNA]</scope>
    <source>
        <strain evidence="2 3">Ve08.2h10</strain>
    </source>
</reference>
<keyword evidence="3" id="KW-1185">Reference proteome</keyword>
<feature type="non-terminal residue" evidence="2">
    <location>
        <position position="267"/>
    </location>
</feature>
<dbReference type="OrthoDB" id="2677017at2759"/>
<organism evidence="2 3">
    <name type="scientific">Paxillus rubicundulus Ve08.2h10</name>
    <dbReference type="NCBI Taxonomy" id="930991"/>
    <lineage>
        <taxon>Eukaryota</taxon>
        <taxon>Fungi</taxon>
        <taxon>Dikarya</taxon>
        <taxon>Basidiomycota</taxon>
        <taxon>Agaricomycotina</taxon>
        <taxon>Agaricomycetes</taxon>
        <taxon>Agaricomycetidae</taxon>
        <taxon>Boletales</taxon>
        <taxon>Paxilineae</taxon>
        <taxon>Paxillaceae</taxon>
        <taxon>Paxillus</taxon>
    </lineage>
</organism>
<feature type="coiled-coil region" evidence="1">
    <location>
        <begin position="226"/>
        <end position="253"/>
    </location>
</feature>
<dbReference type="EMBL" id="KN826781">
    <property type="protein sequence ID" value="KIK77926.1"/>
    <property type="molecule type" value="Genomic_DNA"/>
</dbReference>
<dbReference type="AlphaFoldDB" id="A0A0D0D325"/>
<dbReference type="Proteomes" id="UP000054538">
    <property type="component" value="Unassembled WGS sequence"/>
</dbReference>